<evidence type="ECO:0000313" key="2">
    <source>
        <dbReference type="Proteomes" id="UP000078542"/>
    </source>
</evidence>
<sequence length="147" mass="16647">MELILLWARCVLIARHGSDNIVEETSISCLDICQKCGEEGIEETDLQMESSDEREFVSPLIRTYQNVRQEPCEVKIDGSESDRKIFPRFGGYRAEVISNEGRRIEPVGRIRRSVTALNRTNPESRVCNTGNAVILAGNPRVRTTHEI</sequence>
<accession>A0A151I9D6</accession>
<name>A0A151I9D6_9HYME</name>
<organism evidence="1 2">
    <name type="scientific">Cyphomyrmex costatus</name>
    <dbReference type="NCBI Taxonomy" id="456900"/>
    <lineage>
        <taxon>Eukaryota</taxon>
        <taxon>Metazoa</taxon>
        <taxon>Ecdysozoa</taxon>
        <taxon>Arthropoda</taxon>
        <taxon>Hexapoda</taxon>
        <taxon>Insecta</taxon>
        <taxon>Pterygota</taxon>
        <taxon>Neoptera</taxon>
        <taxon>Endopterygota</taxon>
        <taxon>Hymenoptera</taxon>
        <taxon>Apocrita</taxon>
        <taxon>Aculeata</taxon>
        <taxon>Formicoidea</taxon>
        <taxon>Formicidae</taxon>
        <taxon>Myrmicinae</taxon>
        <taxon>Cyphomyrmex</taxon>
    </lineage>
</organism>
<evidence type="ECO:0000313" key="1">
    <source>
        <dbReference type="EMBL" id="KYM95680.1"/>
    </source>
</evidence>
<keyword evidence="2" id="KW-1185">Reference proteome</keyword>
<dbReference type="EMBL" id="KQ978285">
    <property type="protein sequence ID" value="KYM95680.1"/>
    <property type="molecule type" value="Genomic_DNA"/>
</dbReference>
<reference evidence="1 2" key="1">
    <citation type="submission" date="2016-03" db="EMBL/GenBank/DDBJ databases">
        <title>Cyphomyrmex costatus WGS genome.</title>
        <authorList>
            <person name="Nygaard S."/>
            <person name="Hu H."/>
            <person name="Boomsma J."/>
            <person name="Zhang G."/>
        </authorList>
    </citation>
    <scope>NUCLEOTIDE SEQUENCE [LARGE SCALE GENOMIC DNA]</scope>
    <source>
        <strain evidence="1">MS0001</strain>
        <tissue evidence="1">Whole body</tissue>
    </source>
</reference>
<dbReference type="Proteomes" id="UP000078542">
    <property type="component" value="Unassembled WGS sequence"/>
</dbReference>
<proteinExistence type="predicted"/>
<dbReference type="AlphaFoldDB" id="A0A151I9D6"/>
<protein>
    <submittedName>
        <fullName evidence="1">Uncharacterized protein</fullName>
    </submittedName>
</protein>
<gene>
    <name evidence="1" type="ORF">ALC62_13683</name>
</gene>